<evidence type="ECO:0000313" key="2">
    <source>
        <dbReference type="EMBL" id="MBB5329731.1"/>
    </source>
</evidence>
<evidence type="ECO:0000313" key="3">
    <source>
        <dbReference type="Proteomes" id="UP000535182"/>
    </source>
</evidence>
<sequence length="80" mass="9483">MSTICLVDFCKLLTIRSNIQESGQEKHNWSYHSTNDAVIQSSSIPRQANERITIYAYRDDSREHRRMQPNINQKVDHRLH</sequence>
<dbReference type="EMBL" id="JACHEB010000007">
    <property type="protein sequence ID" value="MBB5329731.1"/>
    <property type="molecule type" value="Genomic_DNA"/>
</dbReference>
<gene>
    <name evidence="2" type="ORF">HDF14_003353</name>
</gene>
<feature type="region of interest" description="Disordered" evidence="1">
    <location>
        <begin position="59"/>
        <end position="80"/>
    </location>
</feature>
<dbReference type="AlphaFoldDB" id="A0A9X0QFZ4"/>
<keyword evidence="3" id="KW-1185">Reference proteome</keyword>
<reference evidence="2 3" key="1">
    <citation type="submission" date="2020-08" db="EMBL/GenBank/DDBJ databases">
        <title>Genomic Encyclopedia of Type Strains, Phase IV (KMG-V): Genome sequencing to study the core and pangenomes of soil and plant-associated prokaryotes.</title>
        <authorList>
            <person name="Whitman W."/>
        </authorList>
    </citation>
    <scope>NUCLEOTIDE SEQUENCE [LARGE SCALE GENOMIC DNA]</scope>
    <source>
        <strain evidence="2 3">X5P2</strain>
    </source>
</reference>
<protein>
    <submittedName>
        <fullName evidence="2">Uncharacterized protein</fullName>
    </submittedName>
</protein>
<proteinExistence type="predicted"/>
<organism evidence="2 3">
    <name type="scientific">Tunturiibacter gelidiferens</name>
    <dbReference type="NCBI Taxonomy" id="3069689"/>
    <lineage>
        <taxon>Bacteria</taxon>
        <taxon>Pseudomonadati</taxon>
        <taxon>Acidobacteriota</taxon>
        <taxon>Terriglobia</taxon>
        <taxon>Terriglobales</taxon>
        <taxon>Acidobacteriaceae</taxon>
        <taxon>Tunturiibacter</taxon>
    </lineage>
</organism>
<comment type="caution">
    <text evidence="2">The sequence shown here is derived from an EMBL/GenBank/DDBJ whole genome shotgun (WGS) entry which is preliminary data.</text>
</comment>
<accession>A0A9X0QFZ4</accession>
<dbReference type="Proteomes" id="UP000535182">
    <property type="component" value="Unassembled WGS sequence"/>
</dbReference>
<evidence type="ECO:0000256" key="1">
    <source>
        <dbReference type="SAM" id="MobiDB-lite"/>
    </source>
</evidence>
<name>A0A9X0QFZ4_9BACT</name>